<gene>
    <name evidence="1" type="ORF">GCM10022212_28100</name>
</gene>
<protein>
    <submittedName>
        <fullName evidence="1">DUF1853 family protein</fullName>
    </submittedName>
</protein>
<proteinExistence type="predicted"/>
<evidence type="ECO:0000313" key="2">
    <source>
        <dbReference type="Proteomes" id="UP001501353"/>
    </source>
</evidence>
<keyword evidence="2" id="KW-1185">Reference proteome</keyword>
<evidence type="ECO:0000313" key="1">
    <source>
        <dbReference type="EMBL" id="GAA4028305.1"/>
    </source>
</evidence>
<name>A0ABP7TM23_9BURK</name>
<comment type="caution">
    <text evidence="1">The sequence shown here is derived from an EMBL/GenBank/DDBJ whole genome shotgun (WGS) entry which is preliminary data.</text>
</comment>
<reference evidence="2" key="1">
    <citation type="journal article" date="2019" name="Int. J. Syst. Evol. Microbiol.">
        <title>The Global Catalogue of Microorganisms (GCM) 10K type strain sequencing project: providing services to taxonomists for standard genome sequencing and annotation.</title>
        <authorList>
            <consortium name="The Broad Institute Genomics Platform"/>
            <consortium name="The Broad Institute Genome Sequencing Center for Infectious Disease"/>
            <person name="Wu L."/>
            <person name="Ma J."/>
        </authorList>
    </citation>
    <scope>NUCLEOTIDE SEQUENCE [LARGE SCALE GENOMIC DNA]</scope>
    <source>
        <strain evidence="2">JCM 16673</strain>
    </source>
</reference>
<dbReference type="Pfam" id="PF08907">
    <property type="entry name" value="DUF1853"/>
    <property type="match status" value="1"/>
</dbReference>
<sequence length="306" mass="34151">MLRDPHVRALAWLLDAPDLLDPAAPQWQNKIATLVPSSDLQTWLCQLDQSPEPLHAFLALRPYERLGRYAEKLLAFYFGCQENLLAHGVQVRAGNETIGEFDYLLRDGDALVHWEFATKLYLLEGSADGDYFVGPNRADTLLTKMRKILDRQLSLGQHPAAQVHLAGPIDRAQALVKGWLFYHGEDQPGPALGLTADHCRGFWCSMADAVQLDASGFVLLPRLSWLAPLQVDADQTLDKEAMLQGLQQHFVENPMPVLVSLLQPASSAVQEESRAGSMQETARGFIVPDDWRERTGQRAQRSFISS</sequence>
<accession>A0ABP7TM23</accession>
<dbReference type="InterPro" id="IPR015003">
    <property type="entry name" value="DUF1853"/>
</dbReference>
<dbReference type="EMBL" id="BAAAZE010000011">
    <property type="protein sequence ID" value="GAA4028305.1"/>
    <property type="molecule type" value="Genomic_DNA"/>
</dbReference>
<organism evidence="1 2">
    <name type="scientific">Actimicrobium antarcticum</name>
    <dbReference type="NCBI Taxonomy" id="1051899"/>
    <lineage>
        <taxon>Bacteria</taxon>
        <taxon>Pseudomonadati</taxon>
        <taxon>Pseudomonadota</taxon>
        <taxon>Betaproteobacteria</taxon>
        <taxon>Burkholderiales</taxon>
        <taxon>Oxalobacteraceae</taxon>
        <taxon>Actimicrobium</taxon>
    </lineage>
</organism>
<dbReference type="Proteomes" id="UP001501353">
    <property type="component" value="Unassembled WGS sequence"/>
</dbReference>